<reference evidence="2" key="1">
    <citation type="submission" date="2016-11" db="EMBL/GenBank/DDBJ databases">
        <authorList>
            <person name="Varghese N."/>
            <person name="Submissions S."/>
        </authorList>
    </citation>
    <scope>NUCLEOTIDE SEQUENCE [LARGE SCALE GENOMIC DNA]</scope>
    <source>
        <strain evidence="2">DSM 22623</strain>
    </source>
</reference>
<gene>
    <name evidence="1" type="ORF">SAMN04488508_101562</name>
</gene>
<evidence type="ECO:0000313" key="1">
    <source>
        <dbReference type="EMBL" id="SHI42068.1"/>
    </source>
</evidence>
<organism evidence="1 2">
    <name type="scientific">Aquimarina spongiae</name>
    <dbReference type="NCBI Taxonomy" id="570521"/>
    <lineage>
        <taxon>Bacteria</taxon>
        <taxon>Pseudomonadati</taxon>
        <taxon>Bacteroidota</taxon>
        <taxon>Flavobacteriia</taxon>
        <taxon>Flavobacteriales</taxon>
        <taxon>Flavobacteriaceae</taxon>
        <taxon>Aquimarina</taxon>
    </lineage>
</organism>
<keyword evidence="2" id="KW-1185">Reference proteome</keyword>
<name>A0A1M6B0H2_9FLAO</name>
<evidence type="ECO:0000313" key="2">
    <source>
        <dbReference type="Proteomes" id="UP000184432"/>
    </source>
</evidence>
<dbReference type="RefSeq" id="WP_084549371.1">
    <property type="nucleotide sequence ID" value="NZ_FQYP01000001.1"/>
</dbReference>
<dbReference type="STRING" id="570521.SAMN04488508_101562"/>
<sequence length="353" mass="41358">MFNRKKGKENLRPDLVYKYRGGNDTIFERDLSSLERNYFWSSSIKALNDPCEGIINWDRFNKQSSIVADLLDSEQKKEKLLGVNKAIEGLDSTCQKAGVYSLSTTSNDELLWAHYSDSHKGFCIEYDLNILLKSYQTNRVFPFPVDYTNRPPSPEFFETRIKSNGMIKEILGFKSKRWEYEKEYRLVTDSPGIHSYNSKALKSIYFGIRMVEEHKQELMKRLKGRGVKYFQMSLSPKSYTLCHKRLVDPNGDRLTYMNYLPQIITKGKQVGFEIKEKQYWRLKKRGDITLEIEHPISESELKQFAEFIKNHLFSEADSVSMLHYLKNQEDLGIAWATSHFRNGEINVKINNFI</sequence>
<dbReference type="OrthoDB" id="190848at2"/>
<proteinExistence type="predicted"/>
<dbReference type="InterPro" id="IPR021352">
    <property type="entry name" value="DUF2971"/>
</dbReference>
<dbReference type="EMBL" id="FQYP01000001">
    <property type="protein sequence ID" value="SHI42068.1"/>
    <property type="molecule type" value="Genomic_DNA"/>
</dbReference>
<protein>
    <recommendedName>
        <fullName evidence="3">DUF2971 domain-containing protein</fullName>
    </recommendedName>
</protein>
<evidence type="ECO:0008006" key="3">
    <source>
        <dbReference type="Google" id="ProtNLM"/>
    </source>
</evidence>
<dbReference type="Pfam" id="PF11185">
    <property type="entry name" value="DUF2971"/>
    <property type="match status" value="1"/>
</dbReference>
<accession>A0A1M6B0H2</accession>
<dbReference type="Proteomes" id="UP000184432">
    <property type="component" value="Unassembled WGS sequence"/>
</dbReference>
<dbReference type="AlphaFoldDB" id="A0A1M6B0H2"/>